<evidence type="ECO:0000313" key="2">
    <source>
        <dbReference type="EMBL" id="QXE25843.1"/>
    </source>
</evidence>
<evidence type="ECO:0000259" key="1">
    <source>
        <dbReference type="SMART" id="SM00912"/>
    </source>
</evidence>
<sequence>MILPVVAQVTSDGTTKTVVNPTGNIFTIINGTAKGNNLFHSFSNFSLPKGSEARFDLVNTPNITTIFSRVTGGNISNIDGLIRTINNNPNNAVSLFLMNPAGIVFGNNAKLDISGSFVGTTATSIKFADGTEFSGKNLSVSPLLTMSVPIGLQLAQNSRDIVVQGSGHNITIGFFAPADRSKNPIGLQVGSGNTLALIGKGVNFSGGVVTTKGGGHLEVGSVSDGFVKLNSTSAGLVGNYSAVSQFHDIHLAQQSLLDASGSGGSIQLQGRNISFSEGSAALLQNTGLQKPSQGITIKATGTVNLSGNTSDGKLGSLIQIDNLGITPTGDINLSAQDLFMTEGANIHNWTFTPIASGNITANVTGVIALDGFAPANPVVVTSITSITLNSGRAGDINVSTSNMRVLNSGSLSTLSAGSGQAGILRFNVADLLEIAGNNPFTTLSSAVISSTSSTGDSGSSFINTSRLIVRDSGILGSSTVASGAAGSVTVNASEYVDVRGRSTTSILPARIASSAEIVDPATQAALGLPAIPTGKAGSLTINTPLLRVTDGAFVTVKNDGPNSAGNLQINANSIFLNHQGSISASTASGNGGDVRLNLQNYLLMRDNSLISTTSAGQGDGGNLSISSPVIVGLENSDIIANAIQGRGGNIDMTSQSLIGLKLVDTITPRTDPTNDIAASSQFSVNGTVQINHIGIDPNSGLIELPANVTDPSQQIASGCANNRGSSFIATGRGGIPQNPTEETRSDVYQGLSLHTWSDIRDISAYRKTVDAQLPSSPDILIQATSWRRNSHGQIELVAAKIPAQLQPFVTCAPISKE</sequence>
<dbReference type="NCBIfam" id="TIGR01901">
    <property type="entry name" value="adhes_NPXG"/>
    <property type="match status" value="1"/>
</dbReference>
<accession>A0A975Y708</accession>
<feature type="domain" description="Filamentous haemagglutinin FhaB/tRNA nuclease CdiA-like TPS" evidence="1">
    <location>
        <begin position="10"/>
        <end position="128"/>
    </location>
</feature>
<dbReference type="EMBL" id="CP021056">
    <property type="protein sequence ID" value="QXE25843.1"/>
    <property type="molecule type" value="Genomic_DNA"/>
</dbReference>
<dbReference type="InterPro" id="IPR012334">
    <property type="entry name" value="Pectin_lyas_fold"/>
</dbReference>
<keyword evidence="3" id="KW-1185">Reference proteome</keyword>
<dbReference type="AlphaFoldDB" id="A0A975Y708"/>
<proteinExistence type="predicted"/>
<dbReference type="Gene3D" id="2.160.20.10">
    <property type="entry name" value="Single-stranded right-handed beta-helix, Pectin lyase-like"/>
    <property type="match status" value="2"/>
</dbReference>
<name>A0A975Y708_9NOST</name>
<evidence type="ECO:0000313" key="3">
    <source>
        <dbReference type="Proteomes" id="UP000683511"/>
    </source>
</evidence>
<protein>
    <submittedName>
        <fullName evidence="2">Filamentous hemagglutinin family outer membrane protein</fullName>
    </submittedName>
</protein>
<dbReference type="Pfam" id="PF05860">
    <property type="entry name" value="TPS"/>
    <property type="match status" value="1"/>
</dbReference>
<dbReference type="SUPFAM" id="SSF51126">
    <property type="entry name" value="Pectin lyase-like"/>
    <property type="match status" value="2"/>
</dbReference>
<organism evidence="2 3">
    <name type="scientific">Richelia sinica FACHB-800</name>
    <dbReference type="NCBI Taxonomy" id="1357546"/>
    <lineage>
        <taxon>Bacteria</taxon>
        <taxon>Bacillati</taxon>
        <taxon>Cyanobacteriota</taxon>
        <taxon>Cyanophyceae</taxon>
        <taxon>Nostocales</taxon>
        <taxon>Nostocaceae</taxon>
        <taxon>Richelia</taxon>
    </lineage>
</organism>
<reference evidence="2" key="1">
    <citation type="submission" date="2017-04" db="EMBL/GenBank/DDBJ databases">
        <title>Genome deletions in a multicellular cyanobacterial endosymbiont for morphological adaptation in marine diatoms.</title>
        <authorList>
            <person name="Wang Y."/>
            <person name="Gao H."/>
            <person name="Li R."/>
            <person name="Xu X."/>
        </authorList>
    </citation>
    <scope>NUCLEOTIDE SEQUENCE</scope>
    <source>
        <strain evidence="2">FACHB 800</strain>
    </source>
</reference>
<dbReference type="Proteomes" id="UP000683511">
    <property type="component" value="Chromosome"/>
</dbReference>
<dbReference type="InterPro" id="IPR011050">
    <property type="entry name" value="Pectin_lyase_fold/virulence"/>
</dbReference>
<dbReference type="InterPro" id="IPR008638">
    <property type="entry name" value="FhaB/CdiA-like_TPS"/>
</dbReference>
<gene>
    <name evidence="2" type="ORF">B6N60_04563</name>
</gene>
<dbReference type="SMART" id="SM00912">
    <property type="entry name" value="Haemagg_act"/>
    <property type="match status" value="1"/>
</dbReference>
<dbReference type="KEGG" id="rsin:B6N60_04563"/>